<sequence>MAEVIPVFRIFDYNKVLEFYIDWLGFKIDWEDRPAHSQLYMQVSRNDIVLHLSEHHGDCSPGARVYIGGFERLEAYHRELLDQNYKFNRPGLEPAPWDENTLVMEVIDPFGNRLTFNSRNS</sequence>
<keyword evidence="6" id="KW-1185">Reference proteome</keyword>
<dbReference type="GO" id="GO:0046677">
    <property type="term" value="P:response to antibiotic"/>
    <property type="evidence" value="ECO:0007669"/>
    <property type="project" value="UniProtKB-KW"/>
</dbReference>
<comment type="similarity">
    <text evidence="1">Belongs to the bleomycin resistance protein family.</text>
</comment>
<proteinExistence type="inferred from homology"/>
<dbReference type="InterPro" id="IPR029068">
    <property type="entry name" value="Glyas_Bleomycin-R_OHBP_Dase"/>
</dbReference>
<keyword evidence="3" id="KW-0046">Antibiotic resistance</keyword>
<dbReference type="Proteomes" id="UP000248198">
    <property type="component" value="Unassembled WGS sequence"/>
</dbReference>
<evidence type="ECO:0000259" key="4">
    <source>
        <dbReference type="PROSITE" id="PS51819"/>
    </source>
</evidence>
<evidence type="ECO:0000256" key="3">
    <source>
        <dbReference type="ARBA" id="ARBA00023251"/>
    </source>
</evidence>
<dbReference type="InterPro" id="IPR000335">
    <property type="entry name" value="Bleomycin-R"/>
</dbReference>
<evidence type="ECO:0000256" key="2">
    <source>
        <dbReference type="ARBA" id="ARBA00021572"/>
    </source>
</evidence>
<dbReference type="AlphaFoldDB" id="A0A318UA99"/>
<evidence type="ECO:0000313" key="6">
    <source>
        <dbReference type="Proteomes" id="UP000248198"/>
    </source>
</evidence>
<accession>A0A318UA99</accession>
<dbReference type="RefSeq" id="WP_110834429.1">
    <property type="nucleotide sequence ID" value="NZ_QKLU01000010.1"/>
</dbReference>
<dbReference type="EMBL" id="QKLU01000010">
    <property type="protein sequence ID" value="PYF69475.1"/>
    <property type="molecule type" value="Genomic_DNA"/>
</dbReference>
<dbReference type="Pfam" id="PF19581">
    <property type="entry name" value="Glyoxalase_7"/>
    <property type="match status" value="1"/>
</dbReference>
<dbReference type="SUPFAM" id="SSF54593">
    <property type="entry name" value="Glyoxalase/Bleomycin resistance protein/Dihydroxybiphenyl dioxygenase"/>
    <property type="match status" value="1"/>
</dbReference>
<evidence type="ECO:0000313" key="5">
    <source>
        <dbReference type="EMBL" id="PYF69475.1"/>
    </source>
</evidence>
<gene>
    <name evidence="5" type="ORF">B0O44_110115</name>
</gene>
<protein>
    <recommendedName>
        <fullName evidence="2">Bleomycin resistance protein</fullName>
    </recommendedName>
</protein>
<comment type="caution">
    <text evidence="5">The sequence shown here is derived from an EMBL/GenBank/DDBJ whole genome shotgun (WGS) entry which is preliminary data.</text>
</comment>
<dbReference type="PROSITE" id="PS51819">
    <property type="entry name" value="VOC"/>
    <property type="match status" value="1"/>
</dbReference>
<name>A0A318UA99_9SPHI</name>
<reference evidence="5 6" key="1">
    <citation type="submission" date="2018-06" db="EMBL/GenBank/DDBJ databases">
        <title>Genomic Encyclopedia of Archaeal and Bacterial Type Strains, Phase II (KMG-II): from individual species to whole genera.</title>
        <authorList>
            <person name="Goeker M."/>
        </authorList>
    </citation>
    <scope>NUCLEOTIDE SEQUENCE [LARGE SCALE GENOMIC DNA]</scope>
    <source>
        <strain evidence="5 6">DSM 27372</strain>
    </source>
</reference>
<dbReference type="InterPro" id="IPR037523">
    <property type="entry name" value="VOC_core"/>
</dbReference>
<dbReference type="OrthoDB" id="9803104at2"/>
<evidence type="ECO:0000256" key="1">
    <source>
        <dbReference type="ARBA" id="ARBA00011051"/>
    </source>
</evidence>
<dbReference type="Gene3D" id="3.10.180.10">
    <property type="entry name" value="2,3-Dihydroxybiphenyl 1,2-Dioxygenase, domain 1"/>
    <property type="match status" value="1"/>
</dbReference>
<organism evidence="5 6">
    <name type="scientific">Pedobacter nutrimenti</name>
    <dbReference type="NCBI Taxonomy" id="1241337"/>
    <lineage>
        <taxon>Bacteria</taxon>
        <taxon>Pseudomonadati</taxon>
        <taxon>Bacteroidota</taxon>
        <taxon>Sphingobacteriia</taxon>
        <taxon>Sphingobacteriales</taxon>
        <taxon>Sphingobacteriaceae</taxon>
        <taxon>Pedobacter</taxon>
    </lineage>
</organism>
<feature type="domain" description="VOC" evidence="4">
    <location>
        <begin position="1"/>
        <end position="119"/>
    </location>
</feature>